<keyword evidence="2" id="KW-1185">Reference proteome</keyword>
<protein>
    <submittedName>
        <fullName evidence="1">NUDIX hydrolase</fullName>
    </submittedName>
</protein>
<keyword evidence="1" id="KW-0378">Hydrolase</keyword>
<sequence>MDALTHSGRPFSYYFVSRNPEEKLKIRTGGLNPEGIVIYPLWGEDPEKIVLIRQYRYPAGDYLYELPAGLVDAGETPEEAAVREMKEETGLDFEAYRGGKEMYRRPFFLGPGFTDETGGAVFGYASGKIDGSFREDSEDIEVILADKQEAERILEREKTSLRCAYLLIQFLHMEKKAPFAFLE</sequence>
<name>A0AC61RQ24_9FIRM</name>
<accession>A0AC61RQ24</accession>
<evidence type="ECO:0000313" key="1">
    <source>
        <dbReference type="EMBL" id="TGY91094.1"/>
    </source>
</evidence>
<comment type="caution">
    <text evidence="1">The sequence shown here is derived from an EMBL/GenBank/DDBJ whole genome shotgun (WGS) entry which is preliminary data.</text>
</comment>
<gene>
    <name evidence="1" type="ORF">E5329_22900</name>
</gene>
<dbReference type="EMBL" id="SRYA01000071">
    <property type="protein sequence ID" value="TGY91094.1"/>
    <property type="molecule type" value="Genomic_DNA"/>
</dbReference>
<organism evidence="1 2">
    <name type="scientific">Petralouisia muris</name>
    <dbReference type="NCBI Taxonomy" id="3032872"/>
    <lineage>
        <taxon>Bacteria</taxon>
        <taxon>Bacillati</taxon>
        <taxon>Bacillota</taxon>
        <taxon>Clostridia</taxon>
        <taxon>Lachnospirales</taxon>
        <taxon>Lachnospiraceae</taxon>
        <taxon>Petralouisia</taxon>
    </lineage>
</organism>
<dbReference type="Proteomes" id="UP000304953">
    <property type="component" value="Unassembled WGS sequence"/>
</dbReference>
<reference evidence="1" key="1">
    <citation type="submission" date="2019-04" db="EMBL/GenBank/DDBJ databases">
        <title>Microbes associate with the intestines of laboratory mice.</title>
        <authorList>
            <person name="Navarre W."/>
            <person name="Wong E."/>
            <person name="Huang K."/>
            <person name="Tropini C."/>
            <person name="Ng K."/>
            <person name="Yu B."/>
        </authorList>
    </citation>
    <scope>NUCLEOTIDE SEQUENCE</scope>
    <source>
        <strain evidence="1">NM01_1-7b</strain>
    </source>
</reference>
<proteinExistence type="predicted"/>
<evidence type="ECO:0000313" key="2">
    <source>
        <dbReference type="Proteomes" id="UP000304953"/>
    </source>
</evidence>